<dbReference type="AlphaFoldDB" id="A0A388KY51"/>
<organism evidence="3 4">
    <name type="scientific">Chara braunii</name>
    <name type="common">Braun's stonewort</name>
    <dbReference type="NCBI Taxonomy" id="69332"/>
    <lineage>
        <taxon>Eukaryota</taxon>
        <taxon>Viridiplantae</taxon>
        <taxon>Streptophyta</taxon>
        <taxon>Charophyceae</taxon>
        <taxon>Charales</taxon>
        <taxon>Characeae</taxon>
        <taxon>Chara</taxon>
    </lineage>
</organism>
<comment type="caution">
    <text evidence="3">The sequence shown here is derived from an EMBL/GenBank/DDBJ whole genome shotgun (WGS) entry which is preliminary data.</text>
</comment>
<feature type="compositionally biased region" description="Polar residues" evidence="2">
    <location>
        <begin position="364"/>
        <end position="380"/>
    </location>
</feature>
<reference evidence="3 4" key="1">
    <citation type="journal article" date="2018" name="Cell">
        <title>The Chara Genome: Secondary Complexity and Implications for Plant Terrestrialization.</title>
        <authorList>
            <person name="Nishiyama T."/>
            <person name="Sakayama H."/>
            <person name="Vries J.D."/>
            <person name="Buschmann H."/>
            <person name="Saint-Marcoux D."/>
            <person name="Ullrich K.K."/>
            <person name="Haas F.B."/>
            <person name="Vanderstraeten L."/>
            <person name="Becker D."/>
            <person name="Lang D."/>
            <person name="Vosolsobe S."/>
            <person name="Rombauts S."/>
            <person name="Wilhelmsson P.K.I."/>
            <person name="Janitza P."/>
            <person name="Kern R."/>
            <person name="Heyl A."/>
            <person name="Rumpler F."/>
            <person name="Villalobos L.I.A.C."/>
            <person name="Clay J.M."/>
            <person name="Skokan R."/>
            <person name="Toyoda A."/>
            <person name="Suzuki Y."/>
            <person name="Kagoshima H."/>
            <person name="Schijlen E."/>
            <person name="Tajeshwar N."/>
            <person name="Catarino B."/>
            <person name="Hetherington A.J."/>
            <person name="Saltykova A."/>
            <person name="Bonnot C."/>
            <person name="Breuninger H."/>
            <person name="Symeonidi A."/>
            <person name="Radhakrishnan G.V."/>
            <person name="Van Nieuwerburgh F."/>
            <person name="Deforce D."/>
            <person name="Chang C."/>
            <person name="Karol K.G."/>
            <person name="Hedrich R."/>
            <person name="Ulvskov P."/>
            <person name="Glockner G."/>
            <person name="Delwiche C.F."/>
            <person name="Petrasek J."/>
            <person name="Van de Peer Y."/>
            <person name="Friml J."/>
            <person name="Beilby M."/>
            <person name="Dolan L."/>
            <person name="Kohara Y."/>
            <person name="Sugano S."/>
            <person name="Fujiyama A."/>
            <person name="Delaux P.-M."/>
            <person name="Quint M."/>
            <person name="TheiBen G."/>
            <person name="Hagemann M."/>
            <person name="Harholt J."/>
            <person name="Dunand C."/>
            <person name="Zachgo S."/>
            <person name="Langdale J."/>
            <person name="Maumus F."/>
            <person name="Straeten D.V.D."/>
            <person name="Gould S.B."/>
            <person name="Rensing S.A."/>
        </authorList>
    </citation>
    <scope>NUCLEOTIDE SEQUENCE [LARGE SCALE GENOMIC DNA]</scope>
    <source>
        <strain evidence="3 4">S276</strain>
    </source>
</reference>
<name>A0A388KY51_CHABU</name>
<keyword evidence="4" id="KW-1185">Reference proteome</keyword>
<feature type="compositionally biased region" description="Acidic residues" evidence="2">
    <location>
        <begin position="283"/>
        <end position="294"/>
    </location>
</feature>
<proteinExistence type="predicted"/>
<evidence type="ECO:0000256" key="1">
    <source>
        <dbReference type="SAM" id="Coils"/>
    </source>
</evidence>
<feature type="region of interest" description="Disordered" evidence="2">
    <location>
        <begin position="361"/>
        <end position="380"/>
    </location>
</feature>
<gene>
    <name evidence="3" type="ORF">CBR_g19497</name>
</gene>
<protein>
    <submittedName>
        <fullName evidence="3">Uncharacterized protein</fullName>
    </submittedName>
</protein>
<feature type="compositionally biased region" description="Basic and acidic residues" evidence="2">
    <location>
        <begin position="295"/>
        <end position="329"/>
    </location>
</feature>
<dbReference type="Gramene" id="GBG74984">
    <property type="protein sequence ID" value="GBG74984"/>
    <property type="gene ID" value="CBR_g19497"/>
</dbReference>
<feature type="coiled-coil region" evidence="1">
    <location>
        <begin position="52"/>
        <end position="79"/>
    </location>
</feature>
<feature type="compositionally biased region" description="Acidic residues" evidence="2">
    <location>
        <begin position="250"/>
        <end position="271"/>
    </location>
</feature>
<evidence type="ECO:0000313" key="4">
    <source>
        <dbReference type="Proteomes" id="UP000265515"/>
    </source>
</evidence>
<evidence type="ECO:0000256" key="2">
    <source>
        <dbReference type="SAM" id="MobiDB-lite"/>
    </source>
</evidence>
<feature type="region of interest" description="Disordered" evidence="2">
    <location>
        <begin position="247"/>
        <end position="345"/>
    </location>
</feature>
<accession>A0A388KY51</accession>
<evidence type="ECO:0000313" key="3">
    <source>
        <dbReference type="EMBL" id="GBG74984.1"/>
    </source>
</evidence>
<keyword evidence="1" id="KW-0175">Coiled coil</keyword>
<sequence>MLCHLSRNDKISTEARFLEAASEGLEKTPRFRRAEVWTDVVLIATVIGNSLREFSKEDRRRANERAQDYRRNEGRLEKRKADGSRIWMVVPHPFASSAHQTVAVANVVGYLYDPFSCLVNIELAWARDNEHRDVSEDVELLIIQAWRTVVEGDLLGFVFGAVESRRRQPIVGELLILLTQLLDDLPTDIILHCDENPAPHTLSRSLTPYLQWSAYLEGQWENSGYLSHTKFLNPRGVIDVIFFQGRTVSEEEEEEKEEEEEEETSEEEEDYSEHSEQESGTVNEEEEEEEEEEERVNKEEGAIQREQQREDPAVVERRRAEIAEGKRPLEQTVGADLPIPDDRTRDPGLFIPISLLPSPMAVATSPTSIAPSGTKSFRRR</sequence>
<dbReference type="EMBL" id="BFEA01000215">
    <property type="protein sequence ID" value="GBG74984.1"/>
    <property type="molecule type" value="Genomic_DNA"/>
</dbReference>
<dbReference type="Proteomes" id="UP000265515">
    <property type="component" value="Unassembled WGS sequence"/>
</dbReference>